<keyword evidence="3 6" id="KW-0812">Transmembrane</keyword>
<feature type="domain" description="Cytochrome C biogenesis protein transmembrane" evidence="7">
    <location>
        <begin position="12"/>
        <end position="214"/>
    </location>
</feature>
<dbReference type="GO" id="GO:0016020">
    <property type="term" value="C:membrane"/>
    <property type="evidence" value="ECO:0007669"/>
    <property type="project" value="UniProtKB-SubCell"/>
</dbReference>
<evidence type="ECO:0000256" key="4">
    <source>
        <dbReference type="ARBA" id="ARBA00022989"/>
    </source>
</evidence>
<organism evidence="8 9">
    <name type="scientific">Caproicibacter fermentans</name>
    <dbReference type="NCBI Taxonomy" id="2576756"/>
    <lineage>
        <taxon>Bacteria</taxon>
        <taxon>Bacillati</taxon>
        <taxon>Bacillota</taxon>
        <taxon>Clostridia</taxon>
        <taxon>Eubacteriales</taxon>
        <taxon>Acutalibacteraceae</taxon>
        <taxon>Caproicibacter</taxon>
    </lineage>
</organism>
<dbReference type="Pfam" id="PF02683">
    <property type="entry name" value="DsbD_TM"/>
    <property type="match status" value="1"/>
</dbReference>
<feature type="transmembrane region" description="Helical" evidence="6">
    <location>
        <begin position="12"/>
        <end position="34"/>
    </location>
</feature>
<protein>
    <submittedName>
        <fullName evidence="8">Cytochrome c biogenesis protein CcdA</fullName>
    </submittedName>
</protein>
<proteinExistence type="inferred from homology"/>
<evidence type="ECO:0000256" key="6">
    <source>
        <dbReference type="SAM" id="Phobius"/>
    </source>
</evidence>
<evidence type="ECO:0000259" key="7">
    <source>
        <dbReference type="Pfam" id="PF02683"/>
    </source>
</evidence>
<feature type="transmembrane region" description="Helical" evidence="6">
    <location>
        <begin position="55"/>
        <end position="79"/>
    </location>
</feature>
<evidence type="ECO:0000256" key="3">
    <source>
        <dbReference type="ARBA" id="ARBA00022692"/>
    </source>
</evidence>
<dbReference type="AlphaFoldDB" id="A0A7G8TG86"/>
<dbReference type="KEGG" id="cfem:HCR03_13135"/>
<comment type="similarity">
    <text evidence="2">Belongs to the DsbD family.</text>
</comment>
<feature type="transmembrane region" description="Helical" evidence="6">
    <location>
        <begin position="201"/>
        <end position="223"/>
    </location>
</feature>
<dbReference type="PANTHER" id="PTHR31272">
    <property type="entry name" value="CYTOCHROME C-TYPE BIOGENESIS PROTEIN HI_1454-RELATED"/>
    <property type="match status" value="1"/>
</dbReference>
<accession>A0A7G8TG86</accession>
<evidence type="ECO:0000313" key="8">
    <source>
        <dbReference type="EMBL" id="QNK42627.1"/>
    </source>
</evidence>
<keyword evidence="5 6" id="KW-0472">Membrane</keyword>
<gene>
    <name evidence="8" type="ORF">HCR03_13135</name>
</gene>
<sequence>MERWEGKKTEYLITFLEGVVTFVSPCLLPMLPAYASFFAGQEISGGNRGAVKNALGFTAGFTVVFLVLGAFAGTLGAAVRQHSRLAGLFAGAVMVLFGLHFAGVLHIGFLEKSRVSGYRPNRLGFFRCALFGAAFSVGWTPCVGAFLGSALMLAAAGGESWKGILLLLAYSAGLGIPFVASALLIDRLKRSFDRIKRHYRAVTAASGILLVIVGVLTAAGLLVPLS</sequence>
<comment type="subcellular location">
    <subcellularLocation>
        <location evidence="1">Membrane</location>
        <topology evidence="1">Multi-pass membrane protein</topology>
    </subcellularLocation>
</comment>
<dbReference type="EMBL" id="CP060286">
    <property type="protein sequence ID" value="QNK42627.1"/>
    <property type="molecule type" value="Genomic_DNA"/>
</dbReference>
<feature type="transmembrane region" description="Helical" evidence="6">
    <location>
        <begin position="130"/>
        <end position="157"/>
    </location>
</feature>
<dbReference type="GO" id="GO:0017004">
    <property type="term" value="P:cytochrome complex assembly"/>
    <property type="evidence" value="ECO:0007669"/>
    <property type="project" value="InterPro"/>
</dbReference>
<evidence type="ECO:0000256" key="2">
    <source>
        <dbReference type="ARBA" id="ARBA00006143"/>
    </source>
</evidence>
<evidence type="ECO:0000256" key="5">
    <source>
        <dbReference type="ARBA" id="ARBA00023136"/>
    </source>
</evidence>
<reference evidence="8 9" key="1">
    <citation type="submission" date="2020-08" db="EMBL/GenBank/DDBJ databases">
        <title>The isolate Caproiciproducens sp. 7D4C2 produces n-caproate at mildly acidic conditions from hexoses: genome and rBOX comparison with related strains and chain-elongating bacteria.</title>
        <authorList>
            <person name="Esquivel-Elizondo S."/>
            <person name="Bagci C."/>
            <person name="Temovska M."/>
            <person name="Jeon B.S."/>
            <person name="Bessarab I."/>
            <person name="Williams R.B.H."/>
            <person name="Huson D.H."/>
            <person name="Angenent L.T."/>
        </authorList>
    </citation>
    <scope>NUCLEOTIDE SEQUENCE [LARGE SCALE GENOMIC DNA]</scope>
    <source>
        <strain evidence="8 9">7D4C2</strain>
    </source>
</reference>
<evidence type="ECO:0000313" key="9">
    <source>
        <dbReference type="Proteomes" id="UP000515909"/>
    </source>
</evidence>
<name>A0A7G8TG86_9FIRM</name>
<feature type="transmembrane region" description="Helical" evidence="6">
    <location>
        <begin position="163"/>
        <end position="185"/>
    </location>
</feature>
<dbReference type="PANTHER" id="PTHR31272:SF4">
    <property type="entry name" value="CYTOCHROME C-TYPE BIOGENESIS PROTEIN HI_1454-RELATED"/>
    <property type="match status" value="1"/>
</dbReference>
<dbReference type="InterPro" id="IPR051790">
    <property type="entry name" value="Cytochrome_c-biogenesis_DsbD"/>
</dbReference>
<evidence type="ECO:0000256" key="1">
    <source>
        <dbReference type="ARBA" id="ARBA00004141"/>
    </source>
</evidence>
<dbReference type="Proteomes" id="UP000515909">
    <property type="component" value="Chromosome"/>
</dbReference>
<dbReference type="InterPro" id="IPR003834">
    <property type="entry name" value="Cyt_c_assmbl_TM_dom"/>
</dbReference>
<keyword evidence="4 6" id="KW-1133">Transmembrane helix</keyword>
<feature type="transmembrane region" description="Helical" evidence="6">
    <location>
        <begin position="85"/>
        <end position="109"/>
    </location>
</feature>